<evidence type="ECO:0000256" key="9">
    <source>
        <dbReference type="ARBA" id="ARBA00023229"/>
    </source>
</evidence>
<dbReference type="PANTHER" id="PTHR43322">
    <property type="entry name" value="1-D-DEOXYXYLULOSE 5-PHOSPHATE SYNTHASE-RELATED"/>
    <property type="match status" value="1"/>
</dbReference>
<feature type="binding site" evidence="10">
    <location>
        <position position="173"/>
    </location>
    <ligand>
        <name>Mg(2+)</name>
        <dbReference type="ChEBI" id="CHEBI:18420"/>
    </ligand>
</feature>
<comment type="catalytic activity">
    <reaction evidence="10">
        <text>D-glyceraldehyde 3-phosphate + pyruvate + H(+) = 1-deoxy-D-xylulose 5-phosphate + CO2</text>
        <dbReference type="Rhea" id="RHEA:12605"/>
        <dbReference type="ChEBI" id="CHEBI:15361"/>
        <dbReference type="ChEBI" id="CHEBI:15378"/>
        <dbReference type="ChEBI" id="CHEBI:16526"/>
        <dbReference type="ChEBI" id="CHEBI:57792"/>
        <dbReference type="ChEBI" id="CHEBI:59776"/>
        <dbReference type="EC" id="2.2.1.7"/>
    </reaction>
</comment>
<feature type="domain" description="Transketolase-like pyrimidine-binding" evidence="11">
    <location>
        <begin position="314"/>
        <end position="478"/>
    </location>
</feature>
<feature type="binding site" evidence="10">
    <location>
        <position position="72"/>
    </location>
    <ligand>
        <name>thiamine diphosphate</name>
        <dbReference type="ChEBI" id="CHEBI:58937"/>
    </ligand>
</feature>
<comment type="similarity">
    <text evidence="2 10">Belongs to the transketolase family. DXPS subfamily.</text>
</comment>
<feature type="binding site" evidence="10">
    <location>
        <position position="284"/>
    </location>
    <ligand>
        <name>thiamine diphosphate</name>
        <dbReference type="ChEBI" id="CHEBI:58937"/>
    </ligand>
</feature>
<dbReference type="PROSITE" id="PS00802">
    <property type="entry name" value="TRANSKETOLASE_2"/>
    <property type="match status" value="1"/>
</dbReference>
<dbReference type="Pfam" id="PF02780">
    <property type="entry name" value="Transketolase_C"/>
    <property type="match status" value="1"/>
</dbReference>
<evidence type="ECO:0000256" key="10">
    <source>
        <dbReference type="HAMAP-Rule" id="MF_00315"/>
    </source>
</evidence>
<evidence type="ECO:0000256" key="7">
    <source>
        <dbReference type="ARBA" id="ARBA00022977"/>
    </source>
</evidence>
<comment type="function">
    <text evidence="10">Catalyzes the acyloin condensation reaction between C atoms 2 and 3 of pyruvate and glyceraldehyde 3-phosphate to yield 1-deoxy-D-xylulose-5-phosphate (DXP).</text>
</comment>
<dbReference type="PANTHER" id="PTHR43322:SF5">
    <property type="entry name" value="1-DEOXY-D-XYLULOSE-5-PHOSPHATE SYNTHASE, CHLOROPLASTIC"/>
    <property type="match status" value="1"/>
</dbReference>
<dbReference type="PROSITE" id="PS00801">
    <property type="entry name" value="TRANSKETOLASE_1"/>
    <property type="match status" value="1"/>
</dbReference>
<accession>A0ABX2I3D3</accession>
<comment type="cofactor">
    <cofactor evidence="10">
        <name>thiamine diphosphate</name>
        <dbReference type="ChEBI" id="CHEBI:58937"/>
    </cofactor>
    <text evidence="10">Binds 1 thiamine pyrophosphate per subunit.</text>
</comment>
<evidence type="ECO:0000256" key="6">
    <source>
        <dbReference type="ARBA" id="ARBA00022842"/>
    </source>
</evidence>
<dbReference type="InterPro" id="IPR020826">
    <property type="entry name" value="Transketolase_BS"/>
</dbReference>
<dbReference type="Pfam" id="PF13292">
    <property type="entry name" value="DXP_synthase_N"/>
    <property type="match status" value="1"/>
</dbReference>
<organism evidence="12 13">
    <name type="scientific">Blautia hansenii</name>
    <name type="common">Ruminococcus hansenii</name>
    <dbReference type="NCBI Taxonomy" id="1322"/>
    <lineage>
        <taxon>Bacteria</taxon>
        <taxon>Bacillati</taxon>
        <taxon>Bacillota</taxon>
        <taxon>Clostridia</taxon>
        <taxon>Lachnospirales</taxon>
        <taxon>Lachnospiraceae</taxon>
        <taxon>Blautia</taxon>
    </lineage>
</organism>
<dbReference type="RefSeq" id="WP_173747380.1">
    <property type="nucleotide sequence ID" value="NZ_JAAITA010000001.1"/>
</dbReference>
<evidence type="ECO:0000256" key="1">
    <source>
        <dbReference type="ARBA" id="ARBA00004980"/>
    </source>
</evidence>
<dbReference type="SUPFAM" id="SSF52922">
    <property type="entry name" value="TK C-terminal domain-like"/>
    <property type="match status" value="1"/>
</dbReference>
<dbReference type="EC" id="2.2.1.7" evidence="10"/>
<dbReference type="InterPro" id="IPR005477">
    <property type="entry name" value="Dxylulose-5-P_synthase"/>
</dbReference>
<dbReference type="GO" id="GO:0008661">
    <property type="term" value="F:1-deoxy-D-xylulose-5-phosphate synthase activity"/>
    <property type="evidence" value="ECO:0007669"/>
    <property type="project" value="UniProtKB-EC"/>
</dbReference>
<comment type="subunit">
    <text evidence="3 10">Homodimer.</text>
</comment>
<dbReference type="Gene3D" id="3.40.50.970">
    <property type="match status" value="2"/>
</dbReference>
<dbReference type="Gene3D" id="3.40.50.920">
    <property type="match status" value="1"/>
</dbReference>
<evidence type="ECO:0000313" key="13">
    <source>
        <dbReference type="Proteomes" id="UP000822142"/>
    </source>
</evidence>
<evidence type="ECO:0000256" key="5">
    <source>
        <dbReference type="ARBA" id="ARBA00022723"/>
    </source>
</evidence>
<dbReference type="NCBIfam" id="NF003933">
    <property type="entry name" value="PRK05444.2-2"/>
    <property type="match status" value="1"/>
</dbReference>
<dbReference type="InterPro" id="IPR009014">
    <property type="entry name" value="Transketo_C/PFOR_II"/>
</dbReference>
<reference evidence="12 13" key="1">
    <citation type="journal article" date="2020" name="Cell Host Microbe">
        <title>Functional and Genomic Variation between Human-Derived Isolates of Lachnospiraceae Reveals Inter- and Intra-Species Diversity.</title>
        <authorList>
            <person name="Sorbara M.T."/>
            <person name="Littmann E.R."/>
            <person name="Fontana E."/>
            <person name="Moody T.U."/>
            <person name="Kohout C.E."/>
            <person name="Gjonbalaj M."/>
            <person name="Eaton V."/>
            <person name="Seok R."/>
            <person name="Leiner I.M."/>
            <person name="Pamer E.G."/>
        </authorList>
    </citation>
    <scope>NUCLEOTIDE SEQUENCE [LARGE SCALE GENOMIC DNA]</scope>
    <source>
        <strain evidence="12 13">MSK.15.26</strain>
    </source>
</reference>
<dbReference type="CDD" id="cd07033">
    <property type="entry name" value="TPP_PYR_DXS_TK_like"/>
    <property type="match status" value="1"/>
</dbReference>
<keyword evidence="9 10" id="KW-0414">Isoprene biosynthesis</keyword>
<dbReference type="SUPFAM" id="SSF52518">
    <property type="entry name" value="Thiamin diphosphate-binding fold (THDP-binding)"/>
    <property type="match status" value="1"/>
</dbReference>
<keyword evidence="8 10" id="KW-0786">Thiamine pyrophosphate</keyword>
<evidence type="ECO:0000256" key="8">
    <source>
        <dbReference type="ARBA" id="ARBA00023052"/>
    </source>
</evidence>
<gene>
    <name evidence="10 12" type="primary">dxs</name>
    <name evidence="12" type="ORF">G5A70_01640</name>
</gene>
<evidence type="ECO:0000256" key="2">
    <source>
        <dbReference type="ARBA" id="ARBA00011081"/>
    </source>
</evidence>
<name>A0ABX2I3D3_BLAHA</name>
<evidence type="ECO:0000256" key="3">
    <source>
        <dbReference type="ARBA" id="ARBA00011738"/>
    </source>
</evidence>
<evidence type="ECO:0000313" key="12">
    <source>
        <dbReference type="EMBL" id="NSJ84911.1"/>
    </source>
</evidence>
<dbReference type="InterPro" id="IPR029061">
    <property type="entry name" value="THDP-binding"/>
</dbReference>
<feature type="binding site" evidence="10">
    <location>
        <position position="144"/>
    </location>
    <ligand>
        <name>Mg(2+)</name>
        <dbReference type="ChEBI" id="CHEBI:18420"/>
    </ligand>
</feature>
<evidence type="ECO:0000256" key="4">
    <source>
        <dbReference type="ARBA" id="ARBA00022679"/>
    </source>
</evidence>
<dbReference type="InterPro" id="IPR005475">
    <property type="entry name" value="Transketolase-like_Pyr-bd"/>
</dbReference>
<dbReference type="InterPro" id="IPR033248">
    <property type="entry name" value="Transketolase_C"/>
</dbReference>
<dbReference type="NCBIfam" id="TIGR00204">
    <property type="entry name" value="dxs"/>
    <property type="match status" value="1"/>
</dbReference>
<keyword evidence="4 10" id="KW-0808">Transferase</keyword>
<keyword evidence="6 10" id="KW-0460">Magnesium</keyword>
<comment type="pathway">
    <text evidence="1 10">Metabolic intermediate biosynthesis; 1-deoxy-D-xylulose 5-phosphate biosynthesis; 1-deoxy-D-xylulose 5-phosphate from D-glyceraldehyde 3-phosphate and pyruvate: step 1/1.</text>
</comment>
<keyword evidence="13" id="KW-1185">Reference proteome</keyword>
<keyword evidence="5 10" id="KW-0479">Metal-binding</keyword>
<dbReference type="EMBL" id="JAAITA010000001">
    <property type="protein sequence ID" value="NSJ84911.1"/>
    <property type="molecule type" value="Genomic_DNA"/>
</dbReference>
<comment type="caution">
    <text evidence="12">The sequence shown here is derived from an EMBL/GenBank/DDBJ whole genome shotgun (WGS) entry which is preliminary data.</text>
</comment>
<dbReference type="SMART" id="SM00861">
    <property type="entry name" value="Transket_pyr"/>
    <property type="match status" value="1"/>
</dbReference>
<proteinExistence type="inferred from homology"/>
<dbReference type="CDD" id="cd02007">
    <property type="entry name" value="TPP_DXS"/>
    <property type="match status" value="1"/>
</dbReference>
<dbReference type="Proteomes" id="UP000822142">
    <property type="component" value="Unassembled WGS sequence"/>
</dbReference>
<protein>
    <recommendedName>
        <fullName evidence="10">1-deoxy-D-xylulose-5-phosphate synthase</fullName>
        <ecNumber evidence="10">2.2.1.7</ecNumber>
    </recommendedName>
    <alternativeName>
        <fullName evidence="10">1-deoxyxylulose-5-phosphate synthase</fullName>
        <shortName evidence="10">DXP synthase</shortName>
        <shortName evidence="10">DXPS</shortName>
    </alternativeName>
</protein>
<comment type="cofactor">
    <cofactor evidence="10">
        <name>Mg(2+)</name>
        <dbReference type="ChEBI" id="CHEBI:18420"/>
    </cofactor>
    <text evidence="10">Binds 1 Mg(2+) ion per subunit.</text>
</comment>
<evidence type="ECO:0000259" key="11">
    <source>
        <dbReference type="SMART" id="SM00861"/>
    </source>
</evidence>
<sequence>MLLETIKKANDIKKIPPDKFPQLAEEIRAFLLDHVSRTGGHLASNLGAVELTMALHYVFCLPADKIIWDVGHQSYTHKILTGRQEGFDSLRTLGGMSGFPKRSESPCDAYDTGHSSTSISAGVGYVCARDLKGEDYHVISVIGDGALTGGMAYEAINNASALKKNFIIVLNDNEMSISENVGGISSYLSNMRTTEGYFELKAGVKNSLNKIPGLGPAAIKQIHKTKDSLKRLMIPGMFFEDMGLTYLGPINGHDCNRMIQVFQEAKRVSGPVLVHVKTEKGRGYEPAMRHPARFHGTAAFDLEHGIPLNNNGKANYTDIFSTVMRKFGDREEKVVAVTAAMPDGTGLKRFRNMFPDRFFDVGIAEEHAVTFAAGLALGGMIPVVAVYSSFLQRAVDQIIEDVCLQNLHVIFAVDRAGLVGSDGETHQGCFDLSYLSMIPNMTVMAPKNKWELSDMMKFAVSYDGPIAVRYPRGEAYDGLEEFREPIVRGRSEMIYRGKGIALLAVGSMVKTAEAVRKKLLEDGDNPTLVNARFVKPLDKKMLDSLAKDHEVIVTMEENVKSGGFGSAVVEYLHTAYPEVQVLSAALPDVFMEHGSPEKLKEKAGIDAGSIYNRIKEAR</sequence>
<dbReference type="InterPro" id="IPR049557">
    <property type="entry name" value="Transketolase_CS"/>
</dbReference>
<feature type="binding site" evidence="10">
    <location>
        <begin position="145"/>
        <end position="146"/>
    </location>
    <ligand>
        <name>thiamine diphosphate</name>
        <dbReference type="ChEBI" id="CHEBI:58937"/>
    </ligand>
</feature>
<feature type="binding site" evidence="10">
    <location>
        <position position="365"/>
    </location>
    <ligand>
        <name>thiamine diphosphate</name>
        <dbReference type="ChEBI" id="CHEBI:58937"/>
    </ligand>
</feature>
<keyword evidence="7 10" id="KW-0784">Thiamine biosynthesis</keyword>
<feature type="binding site" evidence="10">
    <location>
        <position position="173"/>
    </location>
    <ligand>
        <name>thiamine diphosphate</name>
        <dbReference type="ChEBI" id="CHEBI:58937"/>
    </ligand>
</feature>
<dbReference type="HAMAP" id="MF_00315">
    <property type="entry name" value="DXP_synth"/>
    <property type="match status" value="1"/>
</dbReference>
<dbReference type="Pfam" id="PF02779">
    <property type="entry name" value="Transket_pyr"/>
    <property type="match status" value="1"/>
</dbReference>
<feature type="binding site" evidence="10">
    <location>
        <begin position="113"/>
        <end position="115"/>
    </location>
    <ligand>
        <name>thiamine diphosphate</name>
        <dbReference type="ChEBI" id="CHEBI:58937"/>
    </ligand>
</feature>